<dbReference type="RefSeq" id="WP_120796810.1">
    <property type="nucleotide sequence ID" value="NZ_RBXL01000001.1"/>
</dbReference>
<dbReference type="OrthoDB" id="5568005at2"/>
<dbReference type="EMBL" id="RBXL01000001">
    <property type="protein sequence ID" value="RKT44362.1"/>
    <property type="molecule type" value="Genomic_DNA"/>
</dbReference>
<protein>
    <recommendedName>
        <fullName evidence="5">Carboxypeptidase family protein</fullName>
    </recommendedName>
</protein>
<dbReference type="Proteomes" id="UP000274556">
    <property type="component" value="Unassembled WGS sequence"/>
</dbReference>
<proteinExistence type="predicted"/>
<comment type="caution">
    <text evidence="3">The sequence shown here is derived from an EMBL/GenBank/DDBJ whole genome shotgun (WGS) entry which is preliminary data.</text>
</comment>
<evidence type="ECO:0000313" key="4">
    <source>
        <dbReference type="Proteomes" id="UP000274556"/>
    </source>
</evidence>
<organism evidence="3 4">
    <name type="scientific">Thiocapsa rosea</name>
    <dbReference type="NCBI Taxonomy" id="69360"/>
    <lineage>
        <taxon>Bacteria</taxon>
        <taxon>Pseudomonadati</taxon>
        <taxon>Pseudomonadota</taxon>
        <taxon>Gammaproteobacteria</taxon>
        <taxon>Chromatiales</taxon>
        <taxon>Chromatiaceae</taxon>
        <taxon>Thiocapsa</taxon>
    </lineage>
</organism>
<feature type="signal peptide" evidence="2">
    <location>
        <begin position="1"/>
        <end position="24"/>
    </location>
</feature>
<feature type="chain" id="PRO_5019789883" description="Carboxypeptidase family protein" evidence="2">
    <location>
        <begin position="25"/>
        <end position="244"/>
    </location>
</feature>
<evidence type="ECO:0000313" key="3">
    <source>
        <dbReference type="EMBL" id="RKT44362.1"/>
    </source>
</evidence>
<reference evidence="3 4" key="1">
    <citation type="submission" date="2018-10" db="EMBL/GenBank/DDBJ databases">
        <title>Genomic Encyclopedia of Archaeal and Bacterial Type Strains, Phase II (KMG-II): from individual species to whole genera.</title>
        <authorList>
            <person name="Goeker M."/>
        </authorList>
    </citation>
    <scope>NUCLEOTIDE SEQUENCE [LARGE SCALE GENOMIC DNA]</scope>
    <source>
        <strain evidence="3 4">DSM 235</strain>
    </source>
</reference>
<keyword evidence="4" id="KW-1185">Reference proteome</keyword>
<keyword evidence="2" id="KW-0732">Signal</keyword>
<feature type="compositionally biased region" description="Pro residues" evidence="1">
    <location>
        <begin position="90"/>
        <end position="112"/>
    </location>
</feature>
<feature type="region of interest" description="Disordered" evidence="1">
    <location>
        <begin position="85"/>
        <end position="141"/>
    </location>
</feature>
<sequence>MRQREKRFEVAVILACLGSGAAFAQEPVGQEAQAPTPVAQPTVEWAIAPEGRTLPGGIVLEEGMVLPPGTVLPGGAILPAAPAVAEPSTAPVPPVVPVPTPEQLPAPVPEPLQEPAQEPLTAPSPEPAPERRLPGQSTLGVPHISGGIGSSEREAMEQVKSQYNLRLLFAVAGSGAYLSNIRVQIQDTAGPTLLSTVTIGPWLYANLAPGDYVLTVEHAGQAQSRNVTIAATGAVAESFYWPAP</sequence>
<gene>
    <name evidence="3" type="ORF">BDD21_1741</name>
</gene>
<dbReference type="AlphaFoldDB" id="A0A495V4M1"/>
<evidence type="ECO:0008006" key="5">
    <source>
        <dbReference type="Google" id="ProtNLM"/>
    </source>
</evidence>
<name>A0A495V4M1_9GAMM</name>
<evidence type="ECO:0000256" key="2">
    <source>
        <dbReference type="SAM" id="SignalP"/>
    </source>
</evidence>
<accession>A0A495V4M1</accession>
<evidence type="ECO:0000256" key="1">
    <source>
        <dbReference type="SAM" id="MobiDB-lite"/>
    </source>
</evidence>